<organism evidence="2 3">
    <name type="scientific">Panagrellus redivivus</name>
    <name type="common">Microworm</name>
    <dbReference type="NCBI Taxonomy" id="6233"/>
    <lineage>
        <taxon>Eukaryota</taxon>
        <taxon>Metazoa</taxon>
        <taxon>Ecdysozoa</taxon>
        <taxon>Nematoda</taxon>
        <taxon>Chromadorea</taxon>
        <taxon>Rhabditida</taxon>
        <taxon>Tylenchina</taxon>
        <taxon>Panagrolaimomorpha</taxon>
        <taxon>Panagrolaimoidea</taxon>
        <taxon>Panagrolaimidae</taxon>
        <taxon>Panagrellus</taxon>
    </lineage>
</organism>
<accession>A0A7E4ZYN9</accession>
<dbReference type="AlphaFoldDB" id="A0A7E4ZYN9"/>
<evidence type="ECO:0000256" key="1">
    <source>
        <dbReference type="SAM" id="Phobius"/>
    </source>
</evidence>
<keyword evidence="1" id="KW-0812">Transmembrane</keyword>
<proteinExistence type="predicted"/>
<reference evidence="3" key="2">
    <citation type="submission" date="2020-10" db="UniProtKB">
        <authorList>
            <consortium name="WormBaseParasite"/>
        </authorList>
    </citation>
    <scope>IDENTIFICATION</scope>
</reference>
<sequence length="218" mass="24721">MIWLWNVADSNPLQHQAVTKTAVMAKTTVNAAATVDFRKQSYQSLYADKISAGDLDDGFCDGKVGEDAMYQCNGEAHEEEEEDLFEDEPKMNMGDPSSLGFIEGIFYFTAIYIHPVLSRCIYFNFKLVFMRHWLGHLKLRHVWVHALLTCMNASACLWLAWSVEHGPAQKKTFAAQRTTFMRAGRATFGRATFMRLATVLWNRRIKSVHSGGNFVIGI</sequence>
<keyword evidence="1" id="KW-0472">Membrane</keyword>
<evidence type="ECO:0000313" key="3">
    <source>
        <dbReference type="WBParaSite" id="Pan_g3929.t1"/>
    </source>
</evidence>
<dbReference type="WBParaSite" id="Pan_g3929.t1">
    <property type="protein sequence ID" value="Pan_g3929.t1"/>
    <property type="gene ID" value="Pan_g3929"/>
</dbReference>
<protein>
    <submittedName>
        <fullName evidence="3">TLC domain-containing protein</fullName>
    </submittedName>
</protein>
<name>A0A7E4ZYN9_PANRE</name>
<feature type="transmembrane region" description="Helical" evidence="1">
    <location>
        <begin position="142"/>
        <end position="161"/>
    </location>
</feature>
<evidence type="ECO:0000313" key="2">
    <source>
        <dbReference type="Proteomes" id="UP000492821"/>
    </source>
</evidence>
<keyword evidence="2" id="KW-1185">Reference proteome</keyword>
<dbReference type="Proteomes" id="UP000492821">
    <property type="component" value="Unassembled WGS sequence"/>
</dbReference>
<keyword evidence="1" id="KW-1133">Transmembrane helix</keyword>
<feature type="transmembrane region" description="Helical" evidence="1">
    <location>
        <begin position="99"/>
        <end position="122"/>
    </location>
</feature>
<reference evidence="2" key="1">
    <citation type="journal article" date="2013" name="Genetics">
        <title>The draft genome and transcriptome of Panagrellus redivivus are shaped by the harsh demands of a free-living lifestyle.</title>
        <authorList>
            <person name="Srinivasan J."/>
            <person name="Dillman A.R."/>
            <person name="Macchietto M.G."/>
            <person name="Heikkinen L."/>
            <person name="Lakso M."/>
            <person name="Fracchia K.M."/>
            <person name="Antoshechkin I."/>
            <person name="Mortazavi A."/>
            <person name="Wong G."/>
            <person name="Sternberg P.W."/>
        </authorList>
    </citation>
    <scope>NUCLEOTIDE SEQUENCE [LARGE SCALE GENOMIC DNA]</scope>
    <source>
        <strain evidence="2">MT8872</strain>
    </source>
</reference>